<comment type="caution">
    <text evidence="2">The sequence shown here is derived from an EMBL/GenBank/DDBJ whole genome shotgun (WGS) entry which is preliminary data.</text>
</comment>
<feature type="transmembrane region" description="Helical" evidence="1">
    <location>
        <begin position="12"/>
        <end position="33"/>
    </location>
</feature>
<proteinExistence type="predicted"/>
<sequence>MRQLFWRPPTFGNWLVLGLLLAGWASLIAAIFLH</sequence>
<reference evidence="2 3" key="1">
    <citation type="submission" date="2018-06" db="EMBL/GenBank/DDBJ databases">
        <title>Genomic Encyclopedia of Type Strains, Phase III (KMG-III): the genomes of soil and plant-associated and newly described type strains.</title>
        <authorList>
            <person name="Whitman W."/>
        </authorList>
    </citation>
    <scope>NUCLEOTIDE SEQUENCE [LARGE SCALE GENOMIC DNA]</scope>
    <source>
        <strain evidence="2 3">JA737</strain>
    </source>
</reference>
<accession>A0A318UGK6</accession>
<evidence type="ECO:0000313" key="3">
    <source>
        <dbReference type="Proteomes" id="UP000247727"/>
    </source>
</evidence>
<name>A0A318UGK6_9RHOB</name>
<dbReference type="Proteomes" id="UP000247727">
    <property type="component" value="Unassembled WGS sequence"/>
</dbReference>
<dbReference type="EMBL" id="QJTK01000001">
    <property type="protein sequence ID" value="PYF12695.1"/>
    <property type="molecule type" value="Genomic_DNA"/>
</dbReference>
<organism evidence="2 3">
    <name type="scientific">Rhodobacter viridis</name>
    <dbReference type="NCBI Taxonomy" id="1054202"/>
    <lineage>
        <taxon>Bacteria</taxon>
        <taxon>Pseudomonadati</taxon>
        <taxon>Pseudomonadota</taxon>
        <taxon>Alphaproteobacteria</taxon>
        <taxon>Rhodobacterales</taxon>
        <taxon>Rhodobacter group</taxon>
        <taxon>Rhodobacter</taxon>
    </lineage>
</organism>
<dbReference type="AlphaFoldDB" id="A0A318UGK6"/>
<keyword evidence="1" id="KW-1133">Transmembrane helix</keyword>
<keyword evidence="3" id="KW-1185">Reference proteome</keyword>
<keyword evidence="1" id="KW-0472">Membrane</keyword>
<evidence type="ECO:0000256" key="1">
    <source>
        <dbReference type="SAM" id="Phobius"/>
    </source>
</evidence>
<protein>
    <submittedName>
        <fullName evidence="2">Uncharacterized protein</fullName>
    </submittedName>
</protein>
<evidence type="ECO:0000313" key="2">
    <source>
        <dbReference type="EMBL" id="PYF12695.1"/>
    </source>
</evidence>
<keyword evidence="1" id="KW-0812">Transmembrane</keyword>
<gene>
    <name evidence="2" type="ORF">C8J30_10175</name>
</gene>